<accession>A0A939K624</accession>
<organism evidence="1 2">
    <name type="scientific">Fibrella rubiginis</name>
    <dbReference type="NCBI Taxonomy" id="2817060"/>
    <lineage>
        <taxon>Bacteria</taxon>
        <taxon>Pseudomonadati</taxon>
        <taxon>Bacteroidota</taxon>
        <taxon>Cytophagia</taxon>
        <taxon>Cytophagales</taxon>
        <taxon>Spirosomataceae</taxon>
        <taxon>Fibrella</taxon>
    </lineage>
</organism>
<gene>
    <name evidence="1" type="ORF">J2I47_26410</name>
</gene>
<comment type="caution">
    <text evidence="1">The sequence shown here is derived from an EMBL/GenBank/DDBJ whole genome shotgun (WGS) entry which is preliminary data.</text>
</comment>
<sequence length="64" mass="7084">VLQFALRVSSLRRAFCQADPCPQAVLGVSERCCFVLLTVGQRTSDQPLLIVVPKRDSLDLGLQR</sequence>
<dbReference type="RefSeq" id="WP_207367626.1">
    <property type="nucleotide sequence ID" value="NZ_JAFMYV010000047.1"/>
</dbReference>
<keyword evidence="2" id="KW-1185">Reference proteome</keyword>
<evidence type="ECO:0000313" key="1">
    <source>
        <dbReference type="EMBL" id="MBO0940104.1"/>
    </source>
</evidence>
<reference evidence="1" key="1">
    <citation type="submission" date="2021-03" db="EMBL/GenBank/DDBJ databases">
        <title>Fibrella sp. HMF5335 genome sequencing and assembly.</title>
        <authorList>
            <person name="Kang H."/>
            <person name="Kim H."/>
            <person name="Bae S."/>
            <person name="Joh K."/>
        </authorList>
    </citation>
    <scope>NUCLEOTIDE SEQUENCE</scope>
    <source>
        <strain evidence="1">HMF5335</strain>
    </source>
</reference>
<protein>
    <submittedName>
        <fullName evidence="1">Uncharacterized protein</fullName>
    </submittedName>
</protein>
<dbReference type="EMBL" id="JAFMYV010000047">
    <property type="protein sequence ID" value="MBO0940104.1"/>
    <property type="molecule type" value="Genomic_DNA"/>
</dbReference>
<proteinExistence type="predicted"/>
<dbReference type="Proteomes" id="UP000664034">
    <property type="component" value="Unassembled WGS sequence"/>
</dbReference>
<feature type="non-terminal residue" evidence="1">
    <location>
        <position position="1"/>
    </location>
</feature>
<evidence type="ECO:0000313" key="2">
    <source>
        <dbReference type="Proteomes" id="UP000664034"/>
    </source>
</evidence>
<name>A0A939K624_9BACT</name>
<dbReference type="AlphaFoldDB" id="A0A939K624"/>